<dbReference type="InterPro" id="IPR051532">
    <property type="entry name" value="Ester_Hydrolysis_Enzymes"/>
</dbReference>
<dbReference type="PANTHER" id="PTHR30383:SF19">
    <property type="entry name" value="FIBRONECTIN TYPE-III DOMAIN-CONTAINING PROTEIN"/>
    <property type="match status" value="1"/>
</dbReference>
<dbReference type="SUPFAM" id="SSF52266">
    <property type="entry name" value="SGNH hydrolase"/>
    <property type="match status" value="1"/>
</dbReference>
<dbReference type="GO" id="GO:0004622">
    <property type="term" value="F:phosphatidylcholine lysophospholipase activity"/>
    <property type="evidence" value="ECO:0007669"/>
    <property type="project" value="TreeGrafter"/>
</dbReference>
<evidence type="ECO:0000313" key="2">
    <source>
        <dbReference type="EMBL" id="QKX63857.1"/>
    </source>
</evidence>
<dbReference type="OrthoDB" id="408760at2759"/>
<gene>
    <name evidence="2" type="ORF">TRUGW13939_11028</name>
</gene>
<dbReference type="Pfam" id="PF13472">
    <property type="entry name" value="Lipase_GDSL_2"/>
    <property type="match status" value="1"/>
</dbReference>
<dbReference type="InterPro" id="IPR036514">
    <property type="entry name" value="SGNH_hydro_sf"/>
</dbReference>
<evidence type="ECO:0000259" key="1">
    <source>
        <dbReference type="Pfam" id="PF13472"/>
    </source>
</evidence>
<reference evidence="3" key="1">
    <citation type="submission" date="2020-06" db="EMBL/GenBank/DDBJ databases">
        <title>A chromosome-scale genome assembly of Talaromyces rugulosus W13939.</title>
        <authorList>
            <person name="Wang B."/>
            <person name="Guo L."/>
            <person name="Ye K."/>
            <person name="Wang L."/>
        </authorList>
    </citation>
    <scope>NUCLEOTIDE SEQUENCE [LARGE SCALE GENOMIC DNA]</scope>
    <source>
        <strain evidence="3">W13939</strain>
    </source>
</reference>
<name>A0A7H8RCP9_TALRU</name>
<dbReference type="Proteomes" id="UP000509510">
    <property type="component" value="Chromosome VI"/>
</dbReference>
<proteinExistence type="predicted"/>
<protein>
    <recommendedName>
        <fullName evidence="1">SGNH hydrolase-type esterase domain-containing protein</fullName>
    </recommendedName>
</protein>
<dbReference type="KEGG" id="trg:TRUGW13939_11028"/>
<organism evidence="2 3">
    <name type="scientific">Talaromyces rugulosus</name>
    <name type="common">Penicillium rugulosum</name>
    <dbReference type="NCBI Taxonomy" id="121627"/>
    <lineage>
        <taxon>Eukaryota</taxon>
        <taxon>Fungi</taxon>
        <taxon>Dikarya</taxon>
        <taxon>Ascomycota</taxon>
        <taxon>Pezizomycotina</taxon>
        <taxon>Eurotiomycetes</taxon>
        <taxon>Eurotiomycetidae</taxon>
        <taxon>Eurotiales</taxon>
        <taxon>Trichocomaceae</taxon>
        <taxon>Talaromyces</taxon>
        <taxon>Talaromyces sect. Islandici</taxon>
    </lineage>
</organism>
<dbReference type="PANTHER" id="PTHR30383">
    <property type="entry name" value="THIOESTERASE 1/PROTEASE 1/LYSOPHOSPHOLIPASE L1"/>
    <property type="match status" value="1"/>
</dbReference>
<dbReference type="RefSeq" id="XP_035350031.1">
    <property type="nucleotide sequence ID" value="XM_035494138.1"/>
</dbReference>
<dbReference type="EMBL" id="CP055903">
    <property type="protein sequence ID" value="QKX63857.1"/>
    <property type="molecule type" value="Genomic_DNA"/>
</dbReference>
<dbReference type="GeneID" id="55998507"/>
<dbReference type="CDD" id="cd00229">
    <property type="entry name" value="SGNH_hydrolase"/>
    <property type="match status" value="1"/>
</dbReference>
<sequence>MLDILCFGNSLTQGFWHYGLEEPHPYALALKETLVEEEIVEGEIEIDVEGKPGDLVNCPPGQFIDRMRRRLEGEKTYDWVIVLGGTNDLGYGSFSAESIYAGLQKTWSLALASSPTTKVLALTVPESAYVSTKLKRNRDALNKSILEHQEDRYFAFDLHSALPYRAMDDTIKTKIWDDGLHLTDKGYDMMGQLIARRLAELLPGTS</sequence>
<dbReference type="AlphaFoldDB" id="A0A7H8RCP9"/>
<feature type="domain" description="SGNH hydrolase-type esterase" evidence="1">
    <location>
        <begin position="6"/>
        <end position="188"/>
    </location>
</feature>
<accession>A0A7H8RCP9</accession>
<dbReference type="InterPro" id="IPR013830">
    <property type="entry name" value="SGNH_hydro"/>
</dbReference>
<dbReference type="Gene3D" id="3.40.50.1110">
    <property type="entry name" value="SGNH hydrolase"/>
    <property type="match status" value="1"/>
</dbReference>
<evidence type="ECO:0000313" key="3">
    <source>
        <dbReference type="Proteomes" id="UP000509510"/>
    </source>
</evidence>
<keyword evidence="3" id="KW-1185">Reference proteome</keyword>